<reference evidence="2" key="1">
    <citation type="submission" date="2019-04" db="EMBL/GenBank/DDBJ databases">
        <authorList>
            <consortium name="Pathogen Informatics"/>
        </authorList>
    </citation>
    <scope>NUCLEOTIDE SEQUENCE</scope>
    <source>
        <strain evidence="2">NCTC9183</strain>
    </source>
</reference>
<sequence>MRARGAEKRASLLAHTRASRTGKISVEPRCSYRLRRSTPRCCTKLARWRQSYTPRGASCGTSNRMACCTTRRRKSRLGRRYRPCGARCRRHLVLVGLAGSELIRAGQHYQLTNAPGSLRRSRLSGRRQPGARSQPGALIESEEQALAQTLEMVQHNRRAQPERANGRMLRRKRSACMAMALTRSISPTLARRVCRAEYRRQRGTRVIVRLSY</sequence>
<protein>
    <submittedName>
        <fullName evidence="2">Lactam utilization protein LamB</fullName>
    </submittedName>
</protein>
<dbReference type="EMBL" id="CABDVL010000003">
    <property type="protein sequence ID" value="VTM53363.1"/>
    <property type="molecule type" value="Genomic_DNA"/>
</dbReference>
<dbReference type="Proteomes" id="UP000507695">
    <property type="component" value="Unassembled WGS sequence"/>
</dbReference>
<accession>A0A4P0XZ57</accession>
<proteinExistence type="predicted"/>
<dbReference type="AlphaFoldDB" id="A0A4P0XZ57"/>
<organism evidence="2">
    <name type="scientific">Klebsiella pneumoniae</name>
    <dbReference type="NCBI Taxonomy" id="573"/>
    <lineage>
        <taxon>Bacteria</taxon>
        <taxon>Pseudomonadati</taxon>
        <taxon>Pseudomonadota</taxon>
        <taxon>Gammaproteobacteria</taxon>
        <taxon>Enterobacterales</taxon>
        <taxon>Enterobacteriaceae</taxon>
        <taxon>Klebsiella/Raoultella group</taxon>
        <taxon>Klebsiella</taxon>
        <taxon>Klebsiella pneumoniae complex</taxon>
    </lineage>
</organism>
<name>A0A4P0XZ57_KLEPN</name>
<evidence type="ECO:0000313" key="2">
    <source>
        <dbReference type="EMBL" id="VTM53363.1"/>
    </source>
</evidence>
<feature type="region of interest" description="Disordered" evidence="1">
    <location>
        <begin position="114"/>
        <end position="137"/>
    </location>
</feature>
<gene>
    <name evidence="2" type="primary">ybgL</name>
    <name evidence="2" type="ORF">NCTC9183_02468</name>
</gene>
<evidence type="ECO:0000256" key="1">
    <source>
        <dbReference type="SAM" id="MobiDB-lite"/>
    </source>
</evidence>